<reference evidence="5 6" key="1">
    <citation type="submission" date="2017-07" db="EMBL/GenBank/DDBJ databases">
        <title>Recovery of genomes from metagenomes via a dereplication, aggregation, and scoring strategy.</title>
        <authorList>
            <person name="Sieber C.M."/>
            <person name="Probst A.J."/>
            <person name="Sharrar A."/>
            <person name="Thomas B.C."/>
            <person name="Hess M."/>
            <person name="Tringe S.G."/>
            <person name="Banfield J.F."/>
        </authorList>
    </citation>
    <scope>NUCLEOTIDE SEQUENCE [LARGE SCALE GENOMIC DNA]</scope>
    <source>
        <strain evidence="5">JGI_Cruoil_03_44_89</strain>
    </source>
</reference>
<keyword evidence="2 3" id="KW-0413">Isomerase</keyword>
<comment type="subcellular location">
    <subcellularLocation>
        <location evidence="3">Cytoplasm</location>
    </subcellularLocation>
</comment>
<dbReference type="GO" id="GO:0009089">
    <property type="term" value="P:lysine biosynthetic process via diaminopimelate"/>
    <property type="evidence" value="ECO:0007669"/>
    <property type="project" value="UniProtKB-UniRule"/>
</dbReference>
<dbReference type="PANTHER" id="PTHR31689">
    <property type="entry name" value="DIAMINOPIMELATE EPIMERASE, CHLOROPLASTIC"/>
    <property type="match status" value="1"/>
</dbReference>
<comment type="caution">
    <text evidence="3">Lacks conserved residue(s) required for the propagation of feature annotation.</text>
</comment>
<dbReference type="InterPro" id="IPR001653">
    <property type="entry name" value="DAP_epimerase_DapF"/>
</dbReference>
<feature type="binding site" evidence="3">
    <location>
        <position position="16"/>
    </location>
    <ligand>
        <name>substrate</name>
    </ligand>
</feature>
<feature type="active site" description="Proton donor" evidence="3">
    <location>
        <position position="78"/>
    </location>
</feature>
<keyword evidence="3" id="KW-0963">Cytoplasm</keyword>
<feature type="active site" description="Proton acceptor" evidence="3">
    <location>
        <position position="211"/>
    </location>
</feature>
<feature type="binding site" evidence="3">
    <location>
        <position position="69"/>
    </location>
    <ligand>
        <name>substrate</name>
    </ligand>
</feature>
<dbReference type="Pfam" id="PF01678">
    <property type="entry name" value="DAP_epimerase"/>
    <property type="match status" value="2"/>
</dbReference>
<comment type="catalytic activity">
    <reaction evidence="3">
        <text>(2S,6S)-2,6-diaminopimelate = meso-2,6-diaminopimelate</text>
        <dbReference type="Rhea" id="RHEA:15393"/>
        <dbReference type="ChEBI" id="CHEBI:57609"/>
        <dbReference type="ChEBI" id="CHEBI:57791"/>
        <dbReference type="EC" id="5.1.1.7"/>
    </reaction>
</comment>
<dbReference type="GO" id="GO:0005829">
    <property type="term" value="C:cytosol"/>
    <property type="evidence" value="ECO:0007669"/>
    <property type="project" value="TreeGrafter"/>
</dbReference>
<keyword evidence="3" id="KW-0457">Lysine biosynthesis</keyword>
<proteinExistence type="inferred from homology"/>
<dbReference type="PANTHER" id="PTHR31689:SF0">
    <property type="entry name" value="DIAMINOPIMELATE EPIMERASE"/>
    <property type="match status" value="1"/>
</dbReference>
<dbReference type="AlphaFoldDB" id="A0A235BNC5"/>
<dbReference type="EC" id="5.1.1.7" evidence="3 4"/>
<comment type="pathway">
    <text evidence="3">Amino-acid biosynthesis; L-lysine biosynthesis via DAP pathway; DL-2,6-diaminopimelate from LL-2,6-diaminopimelate: step 1/1.</text>
</comment>
<feature type="binding site" evidence="3">
    <location>
        <begin position="201"/>
        <end position="202"/>
    </location>
    <ligand>
        <name>substrate</name>
    </ligand>
</feature>
<dbReference type="GO" id="GO:0008837">
    <property type="term" value="F:diaminopimelate epimerase activity"/>
    <property type="evidence" value="ECO:0007669"/>
    <property type="project" value="UniProtKB-UniRule"/>
</dbReference>
<accession>A0A235BNC5</accession>
<name>A0A235BNC5_UNCW3</name>
<dbReference type="SUPFAM" id="SSF54506">
    <property type="entry name" value="Diaminopimelate epimerase-like"/>
    <property type="match status" value="2"/>
</dbReference>
<comment type="similarity">
    <text evidence="1 3">Belongs to the diaminopimelate epimerase family.</text>
</comment>
<keyword evidence="3" id="KW-0028">Amino-acid biosynthesis</keyword>
<comment type="function">
    <text evidence="3">Catalyzes the stereoinversion of LL-2,6-diaminopimelate (L,L-DAP) to meso-diaminopimelate (meso-DAP), a precursor of L-lysine and an essential component of the bacterial peptidoglycan.</text>
</comment>
<evidence type="ECO:0000256" key="2">
    <source>
        <dbReference type="ARBA" id="ARBA00023235"/>
    </source>
</evidence>
<evidence type="ECO:0000256" key="1">
    <source>
        <dbReference type="ARBA" id="ARBA00010219"/>
    </source>
</evidence>
<dbReference type="EMBL" id="NOZQ01000221">
    <property type="protein sequence ID" value="OYD13724.1"/>
    <property type="molecule type" value="Genomic_DNA"/>
</dbReference>
<evidence type="ECO:0000313" key="5">
    <source>
        <dbReference type="EMBL" id="OYD13724.1"/>
    </source>
</evidence>
<feature type="binding site" evidence="3">
    <location>
        <position position="183"/>
    </location>
    <ligand>
        <name>substrate</name>
    </ligand>
</feature>
<protein>
    <recommendedName>
        <fullName evidence="3 4">Diaminopimelate epimerase</fullName>
        <shortName evidence="3">DAP epimerase</shortName>
        <ecNumber evidence="3 4">5.1.1.7</ecNumber>
    </recommendedName>
    <alternativeName>
        <fullName evidence="3">PLP-independent amino acid racemase</fullName>
    </alternativeName>
</protein>
<dbReference type="HAMAP" id="MF_00197">
    <property type="entry name" value="DAP_epimerase"/>
    <property type="match status" value="1"/>
</dbReference>
<gene>
    <name evidence="3" type="primary">dapF</name>
    <name evidence="5" type="ORF">CH333_10190</name>
</gene>
<evidence type="ECO:0000256" key="3">
    <source>
        <dbReference type="HAMAP-Rule" id="MF_00197"/>
    </source>
</evidence>
<dbReference type="UniPathway" id="UPA00034">
    <property type="reaction ID" value="UER00025"/>
</dbReference>
<feature type="site" description="Could be important to modulate the pK values of the two catalytic cysteine residues" evidence="3">
    <location>
        <position position="201"/>
    </location>
</feature>
<organism evidence="5 6">
    <name type="scientific">candidate division WOR-3 bacterium JGI_Cruoil_03_44_89</name>
    <dbReference type="NCBI Taxonomy" id="1973748"/>
    <lineage>
        <taxon>Bacteria</taxon>
        <taxon>Bacteria division WOR-3</taxon>
    </lineage>
</organism>
<dbReference type="NCBIfam" id="TIGR00652">
    <property type="entry name" value="DapF"/>
    <property type="match status" value="1"/>
</dbReference>
<comment type="caution">
    <text evidence="5">The sequence shown here is derived from an EMBL/GenBank/DDBJ whole genome shotgun (WGS) entry which is preliminary data.</text>
</comment>
<evidence type="ECO:0000256" key="4">
    <source>
        <dbReference type="NCBIfam" id="TIGR00652"/>
    </source>
</evidence>
<feature type="site" description="Could be important to modulate the pK values of the two catalytic cysteine residues" evidence="3">
    <location>
        <position position="151"/>
    </location>
</feature>
<dbReference type="Gene3D" id="3.10.310.10">
    <property type="entry name" value="Diaminopimelate Epimerase, Chain A, domain 1"/>
    <property type="match status" value="2"/>
</dbReference>
<comment type="subunit">
    <text evidence="3">Homodimer.</text>
</comment>
<sequence>MQLKGLPIIKVSAGGNDFILIDNREKKINMDDFLPIIPSICGRGLSVGANGVIILTGASDADFNWMCFNSDGSEASFCIDGIFPTARACRILGVEKDTVTFTTSCGTIKAEVREKKIKIFLPPPKDIRLNQELVIDDRSLNSHYVNAGVPHVLIFDENVDDVPIMEMGRKIRNHKSFLPEGANVSFIQILNNSELSIRTYERGVEGETLACGAGAFASAVISAVLGFVTPPIKVNTRSRVYFSVDTSDNSIEGVARVVYTGELQEALWQR</sequence>
<dbReference type="Proteomes" id="UP000215215">
    <property type="component" value="Unassembled WGS sequence"/>
</dbReference>
<evidence type="ECO:0000313" key="6">
    <source>
        <dbReference type="Proteomes" id="UP000215215"/>
    </source>
</evidence>